<dbReference type="PANTHER" id="PTHR47027">
    <property type="entry name" value="REVERSE TRANSCRIPTASE DOMAIN-CONTAINING PROTEIN"/>
    <property type="match status" value="1"/>
</dbReference>
<gene>
    <name evidence="1" type="ORF">DIABBA_LOCUS3776</name>
</gene>
<dbReference type="AlphaFoldDB" id="A0A9N9SSS1"/>
<organism evidence="1 2">
    <name type="scientific">Diabrotica balteata</name>
    <name type="common">Banded cucumber beetle</name>
    <dbReference type="NCBI Taxonomy" id="107213"/>
    <lineage>
        <taxon>Eukaryota</taxon>
        <taxon>Metazoa</taxon>
        <taxon>Ecdysozoa</taxon>
        <taxon>Arthropoda</taxon>
        <taxon>Hexapoda</taxon>
        <taxon>Insecta</taxon>
        <taxon>Pterygota</taxon>
        <taxon>Neoptera</taxon>
        <taxon>Endopterygota</taxon>
        <taxon>Coleoptera</taxon>
        <taxon>Polyphaga</taxon>
        <taxon>Cucujiformia</taxon>
        <taxon>Chrysomeloidea</taxon>
        <taxon>Chrysomelidae</taxon>
        <taxon>Galerucinae</taxon>
        <taxon>Diabroticina</taxon>
        <taxon>Diabroticites</taxon>
        <taxon>Diabrotica</taxon>
    </lineage>
</organism>
<proteinExistence type="predicted"/>
<evidence type="ECO:0000313" key="2">
    <source>
        <dbReference type="Proteomes" id="UP001153709"/>
    </source>
</evidence>
<accession>A0A9N9SSS1</accession>
<name>A0A9N9SSS1_DIABA</name>
<dbReference type="PANTHER" id="PTHR47027:SF20">
    <property type="entry name" value="REVERSE TRANSCRIPTASE-LIKE PROTEIN WITH RNA-DIRECTED DNA POLYMERASE DOMAIN"/>
    <property type="match status" value="1"/>
</dbReference>
<protein>
    <submittedName>
        <fullName evidence="1">Uncharacterized protein</fullName>
    </submittedName>
</protein>
<reference evidence="1" key="1">
    <citation type="submission" date="2022-01" db="EMBL/GenBank/DDBJ databases">
        <authorList>
            <person name="King R."/>
        </authorList>
    </citation>
    <scope>NUCLEOTIDE SEQUENCE</scope>
</reference>
<evidence type="ECO:0000313" key="1">
    <source>
        <dbReference type="EMBL" id="CAG9830038.1"/>
    </source>
</evidence>
<dbReference type="OrthoDB" id="6613904at2759"/>
<keyword evidence="2" id="KW-1185">Reference proteome</keyword>
<dbReference type="EMBL" id="OU898277">
    <property type="protein sequence ID" value="CAG9830038.1"/>
    <property type="molecule type" value="Genomic_DNA"/>
</dbReference>
<sequence>MNRITYYSQQYGLNINVKKTNLIIISKNRITEGQLYVKKSPVERVMHYNYLGTIINEEWTNNQEIRASIAKARSTFNRMGAFFKSHNLSLDTKVRMLGCYVFFVLLYGVDSWTLNEDMCKKLEAFEMWLYRRILKIPYNSSDILCEMNPDMLSFKPSCKKKYLEREVQEEEEHLG</sequence>
<dbReference type="Proteomes" id="UP001153709">
    <property type="component" value="Chromosome 2"/>
</dbReference>